<evidence type="ECO:0000313" key="1">
    <source>
        <dbReference type="EMBL" id="CAF3648333.1"/>
    </source>
</evidence>
<protein>
    <submittedName>
        <fullName evidence="1">Uncharacterized protein</fullName>
    </submittedName>
</protein>
<gene>
    <name evidence="1" type="ORF">KXQ929_LOCUS7603</name>
</gene>
<accession>A0A818RCE5</accession>
<comment type="caution">
    <text evidence="1">The sequence shown here is derived from an EMBL/GenBank/DDBJ whole genome shotgun (WGS) entry which is preliminary data.</text>
</comment>
<proteinExistence type="predicted"/>
<dbReference type="EMBL" id="CAJOBB010000315">
    <property type="protein sequence ID" value="CAF3648333.1"/>
    <property type="molecule type" value="Genomic_DNA"/>
</dbReference>
<sequence length="119" mass="13210">MHCNARIEKESRRSFSKRACARPGDVCTSTSDCCGHDDPESGHCVLCTGILPVLFNIGSRTCSCSTYSTAVDPYTHRIVTDVCDGRDRTGNRVCRTRVAPPGDVYYRGDDYYYGRGKKN</sequence>
<dbReference type="Proteomes" id="UP000663868">
    <property type="component" value="Unassembled WGS sequence"/>
</dbReference>
<dbReference type="AlphaFoldDB" id="A0A818RCE5"/>
<name>A0A818RCE5_9BILA</name>
<reference evidence="1" key="1">
    <citation type="submission" date="2021-02" db="EMBL/GenBank/DDBJ databases">
        <authorList>
            <person name="Nowell W R."/>
        </authorList>
    </citation>
    <scope>NUCLEOTIDE SEQUENCE</scope>
</reference>
<organism evidence="1 2">
    <name type="scientific">Adineta steineri</name>
    <dbReference type="NCBI Taxonomy" id="433720"/>
    <lineage>
        <taxon>Eukaryota</taxon>
        <taxon>Metazoa</taxon>
        <taxon>Spiralia</taxon>
        <taxon>Gnathifera</taxon>
        <taxon>Rotifera</taxon>
        <taxon>Eurotatoria</taxon>
        <taxon>Bdelloidea</taxon>
        <taxon>Adinetida</taxon>
        <taxon>Adinetidae</taxon>
        <taxon>Adineta</taxon>
    </lineage>
</organism>
<evidence type="ECO:0000313" key="2">
    <source>
        <dbReference type="Proteomes" id="UP000663868"/>
    </source>
</evidence>